<sequence length="470" mass="52722">MGISTPSSTASVLSTSASAVEEAYTKFAPPPASPCRFCGTPLTYTFVNLGTSPLCQNHVRPSEFNMAEPFYPLHARVCNECFLVQLDEFVSPTEVFNDYAYFSSYSVSWLRHAQRYTDMAAERFSLNSSSLVVEIASNDGYLLQYFVEKGIPVLGVEPAANVAEYAQAKGINTMVRFFGRDTAQHVATTVGQADLLLGNNVLAHVPDINDFVGGMQVLLKPEGVITMEFPHLLRLIEGNQFDTIYHEHFSYLSFNTVERIFAHHGLTLFDVEEVPTHGGSLRIFARHTAHEAQPVTARVAELREREVEAGILDLALYAAFEEKTKETKRKLLDFLIEAAREGKKVVGYGAPGKGNTLLNYCGVRTDFMEYTVDLSPHKQGNFLPGTRIPILHPNHIKQTKPDYVLILPWNLREEIMEQMAEVRSWGANLWCPFRKLRFTNKPAYFNREAGELVAIRFQKAPSFSVMSFLA</sequence>
<dbReference type="PANTHER" id="PTHR43861">
    <property type="entry name" value="TRANS-ACONITATE 2-METHYLTRANSFERASE-RELATED"/>
    <property type="match status" value="1"/>
</dbReference>
<dbReference type="GO" id="GO:0032259">
    <property type="term" value="P:methylation"/>
    <property type="evidence" value="ECO:0007669"/>
    <property type="project" value="UniProtKB-KW"/>
</dbReference>
<evidence type="ECO:0000259" key="2">
    <source>
        <dbReference type="Pfam" id="PF08484"/>
    </source>
</evidence>
<proteinExistence type="predicted"/>
<dbReference type="SUPFAM" id="SSF53335">
    <property type="entry name" value="S-adenosyl-L-methionine-dependent methyltransferases"/>
    <property type="match status" value="1"/>
</dbReference>
<feature type="domain" description="Methyltransferase putative zinc binding" evidence="1">
    <location>
        <begin position="35"/>
        <end position="96"/>
    </location>
</feature>
<evidence type="ECO:0000259" key="1">
    <source>
        <dbReference type="Pfam" id="PF08421"/>
    </source>
</evidence>
<dbReference type="Pfam" id="PF08484">
    <property type="entry name" value="Methyltransf_14"/>
    <property type="match status" value="1"/>
</dbReference>
<dbReference type="InterPro" id="IPR038576">
    <property type="entry name" value="Methyltransf_Zn-bd_dom_put_sf"/>
</dbReference>
<feature type="domain" description="C-methyltransferase" evidence="2">
    <location>
        <begin position="275"/>
        <end position="432"/>
    </location>
</feature>
<dbReference type="PANTHER" id="PTHR43861:SF5">
    <property type="entry name" value="BLL5978 PROTEIN"/>
    <property type="match status" value="1"/>
</dbReference>
<dbReference type="InterPro" id="IPR029063">
    <property type="entry name" value="SAM-dependent_MTases_sf"/>
</dbReference>
<dbReference type="Pfam" id="PF13489">
    <property type="entry name" value="Methyltransf_23"/>
    <property type="match status" value="1"/>
</dbReference>
<name>A0A7H0GVN4_9BACT</name>
<reference evidence="3 4" key="1">
    <citation type="submission" date="2020-08" db="EMBL/GenBank/DDBJ databases">
        <title>Genome sequence of Hymenobacter qilianensis JCM 19763T.</title>
        <authorList>
            <person name="Hyun D.-W."/>
            <person name="Bae J.-W."/>
        </authorList>
    </citation>
    <scope>NUCLEOTIDE SEQUENCE [LARGE SCALE GENOMIC DNA]</scope>
    <source>
        <strain evidence="3 4">JCM 19763</strain>
    </source>
</reference>
<dbReference type="InterPro" id="IPR013630">
    <property type="entry name" value="Methyltransf_Zn-bd_dom_put"/>
</dbReference>
<dbReference type="Gene3D" id="3.40.50.720">
    <property type="entry name" value="NAD(P)-binding Rossmann-like Domain"/>
    <property type="match status" value="1"/>
</dbReference>
<dbReference type="Gene3D" id="6.20.50.110">
    <property type="entry name" value="Methyltransferase, zinc-binding domain"/>
    <property type="match status" value="1"/>
</dbReference>
<organism evidence="3 4">
    <name type="scientific">Hymenobacter qilianensis</name>
    <dbReference type="NCBI Taxonomy" id="1385715"/>
    <lineage>
        <taxon>Bacteria</taxon>
        <taxon>Pseudomonadati</taxon>
        <taxon>Bacteroidota</taxon>
        <taxon>Cytophagia</taxon>
        <taxon>Cytophagales</taxon>
        <taxon>Hymenobacteraceae</taxon>
        <taxon>Hymenobacter</taxon>
    </lineage>
</organism>
<dbReference type="GO" id="GO:0008168">
    <property type="term" value="F:methyltransferase activity"/>
    <property type="evidence" value="ECO:0007669"/>
    <property type="project" value="UniProtKB-KW"/>
</dbReference>
<accession>A0A7H0GVN4</accession>
<dbReference type="Gene3D" id="3.40.50.150">
    <property type="entry name" value="Vaccinia Virus protein VP39"/>
    <property type="match status" value="1"/>
</dbReference>
<keyword evidence="3" id="KW-0489">Methyltransferase</keyword>
<keyword evidence="3" id="KW-0808">Transferase</keyword>
<protein>
    <submittedName>
        <fullName evidence="3">Class I SAM-dependent methyltransferase</fullName>
    </submittedName>
</protein>
<dbReference type="AlphaFoldDB" id="A0A7H0GVN4"/>
<keyword evidence="4" id="KW-1185">Reference proteome</keyword>
<dbReference type="InterPro" id="IPR013691">
    <property type="entry name" value="MeTrfase_14"/>
</dbReference>
<dbReference type="Pfam" id="PF08421">
    <property type="entry name" value="Methyltransf_13"/>
    <property type="match status" value="1"/>
</dbReference>
<gene>
    <name evidence="3" type="ORF">H9L05_00630</name>
</gene>
<evidence type="ECO:0000313" key="4">
    <source>
        <dbReference type="Proteomes" id="UP000516093"/>
    </source>
</evidence>
<dbReference type="KEGG" id="hqi:H9L05_00630"/>
<evidence type="ECO:0000313" key="3">
    <source>
        <dbReference type="EMBL" id="QNP52350.1"/>
    </source>
</evidence>
<dbReference type="Proteomes" id="UP000516093">
    <property type="component" value="Chromosome"/>
</dbReference>
<dbReference type="EMBL" id="CP060784">
    <property type="protein sequence ID" value="QNP52350.1"/>
    <property type="molecule type" value="Genomic_DNA"/>
</dbReference>